<dbReference type="KEGG" id="sacd:HS1genome_0535"/>
<dbReference type="SUPFAM" id="SSF56529">
    <property type="entry name" value="FAH"/>
    <property type="match status" value="1"/>
</dbReference>
<gene>
    <name evidence="2" type="ORF">GCM10007116_10320</name>
    <name evidence="1" type="ORF">HS1genome_0535</name>
</gene>
<dbReference type="Proteomes" id="UP000616143">
    <property type="component" value="Unassembled WGS sequence"/>
</dbReference>
<dbReference type="Proteomes" id="UP000276741">
    <property type="component" value="Chromosome"/>
</dbReference>
<dbReference type="GO" id="GO:0003824">
    <property type="term" value="F:catalytic activity"/>
    <property type="evidence" value="ECO:0007669"/>
    <property type="project" value="InterPro"/>
</dbReference>
<reference evidence="1" key="3">
    <citation type="journal article" date="2019" name="BMC Res. Notes">
        <title>Complete genome sequence of the Sulfodiicoccus acidiphilus strain HS-1T, the first crenarchaeon that lacks polB3, isolated from an acidic hot spring in Ohwaku-dani, Hakone, Japan.</title>
        <authorList>
            <person name="Sakai H.D."/>
            <person name="Kurosawa N."/>
        </authorList>
    </citation>
    <scope>NUCLEOTIDE SEQUENCE</scope>
    <source>
        <strain evidence="1">HS-1</strain>
    </source>
</reference>
<dbReference type="OrthoDB" id="23393at2157"/>
<accession>A0A348B1U4</accession>
<dbReference type="AlphaFoldDB" id="A0A348B1U4"/>
<evidence type="ECO:0000313" key="2">
    <source>
        <dbReference type="EMBL" id="GGT94657.1"/>
    </source>
</evidence>
<sequence length="222" mass="24921">MGKIWFNVIRRNGIVEGRLFDIGKVVCAGYAGRNREAVMRHVRELQEIGVPPPPSVPTKYVVPTTNLTTATKVNVRSSTTSGEVEYVLIIDDEWYVGVGSDHTDRELEKVDVERAKSSCPKVVSTSLWPYGDIRDHWDELELTSKVGMRGTTVEYQRGKLRELLTPEELVSSLGEGERGTCIFSGTIPLLGNTLFAESFNMKLSDPVLRRELSHVYEVRVTH</sequence>
<evidence type="ECO:0008006" key="4">
    <source>
        <dbReference type="Google" id="ProtNLM"/>
    </source>
</evidence>
<dbReference type="RefSeq" id="WP_126449475.1">
    <property type="nucleotide sequence ID" value="NZ_AP018553.1"/>
</dbReference>
<dbReference type="InterPro" id="IPR036663">
    <property type="entry name" value="Fumarylacetoacetase_C_sf"/>
</dbReference>
<keyword evidence="3" id="KW-1185">Reference proteome</keyword>
<evidence type="ECO:0000313" key="3">
    <source>
        <dbReference type="Proteomes" id="UP000276741"/>
    </source>
</evidence>
<dbReference type="Pfam" id="PF11010">
    <property type="entry name" value="DUF2848"/>
    <property type="match status" value="1"/>
</dbReference>
<dbReference type="GeneID" id="38666038"/>
<reference evidence="3" key="2">
    <citation type="submission" date="2018-04" db="EMBL/GenBank/DDBJ databases">
        <title>Complete genome sequence of Sulfodiicoccus acidiphilus strain HS-1.</title>
        <authorList>
            <person name="Sakai H.D."/>
            <person name="Kurosawa N."/>
        </authorList>
    </citation>
    <scope>NUCLEOTIDE SEQUENCE [LARGE SCALE GENOMIC DNA]</scope>
    <source>
        <strain evidence="3">HS-1</strain>
    </source>
</reference>
<proteinExistence type="predicted"/>
<dbReference type="EMBL" id="BMQS01000008">
    <property type="protein sequence ID" value="GGT94657.1"/>
    <property type="molecule type" value="Genomic_DNA"/>
</dbReference>
<name>A0A348B1U4_9CREN</name>
<dbReference type="EMBL" id="AP018553">
    <property type="protein sequence ID" value="BBD72146.1"/>
    <property type="molecule type" value="Genomic_DNA"/>
</dbReference>
<organism evidence="1 3">
    <name type="scientific">Sulfodiicoccus acidiphilus</name>
    <dbReference type="NCBI Taxonomy" id="1670455"/>
    <lineage>
        <taxon>Archaea</taxon>
        <taxon>Thermoproteota</taxon>
        <taxon>Thermoprotei</taxon>
        <taxon>Sulfolobales</taxon>
        <taxon>Sulfolobaceae</taxon>
        <taxon>Sulfodiicoccus</taxon>
    </lineage>
</organism>
<protein>
    <recommendedName>
        <fullName evidence="4">DUF2848 domain-containing protein</fullName>
    </recommendedName>
</protein>
<evidence type="ECO:0000313" key="1">
    <source>
        <dbReference type="EMBL" id="BBD72146.1"/>
    </source>
</evidence>
<reference evidence="2" key="1">
    <citation type="journal article" date="2014" name="Int. J. Syst. Evol. Microbiol.">
        <title>Complete genome sequence of Corynebacterium casei LMG S-19264T (=DSM 44701T), isolated from a smear-ripened cheese.</title>
        <authorList>
            <consortium name="US DOE Joint Genome Institute (JGI-PGF)"/>
            <person name="Walter F."/>
            <person name="Albersmeier A."/>
            <person name="Kalinowski J."/>
            <person name="Ruckert C."/>
        </authorList>
    </citation>
    <scope>NUCLEOTIDE SEQUENCE</scope>
    <source>
        <strain evidence="2">JCM 31740</strain>
    </source>
</reference>
<reference evidence="2" key="4">
    <citation type="submission" date="2020-09" db="EMBL/GenBank/DDBJ databases">
        <authorList>
            <person name="Sun Q."/>
            <person name="Ohkuma M."/>
        </authorList>
    </citation>
    <scope>NUCLEOTIDE SEQUENCE</scope>
    <source>
        <strain evidence="2">JCM 31740</strain>
    </source>
</reference>
<dbReference type="InterPro" id="IPR021269">
    <property type="entry name" value="DUF2848"/>
</dbReference>